<dbReference type="NCBIfam" id="TIGR03033">
    <property type="entry name" value="phage_rel_nuc"/>
    <property type="match status" value="1"/>
</dbReference>
<gene>
    <name evidence="3" type="ORF">FHR87_003588</name>
</gene>
<evidence type="ECO:0000313" key="4">
    <source>
        <dbReference type="Proteomes" id="UP000549250"/>
    </source>
</evidence>
<keyword evidence="3" id="KW-0378">Hydrolase</keyword>
<dbReference type="Proteomes" id="UP000549250">
    <property type="component" value="Unassembled WGS sequence"/>
</dbReference>
<dbReference type="PANTHER" id="PTHR46609:SF6">
    <property type="entry name" value="EXONUCLEASE, PHAGE-TYPE_RECB, C-TERMINAL DOMAIN-CONTAINING PROTEIN-RELATED"/>
    <property type="match status" value="1"/>
</dbReference>
<dbReference type="Pfam" id="PF09588">
    <property type="entry name" value="YqaJ"/>
    <property type="match status" value="1"/>
</dbReference>
<dbReference type="EMBL" id="JACHXI010000027">
    <property type="protein sequence ID" value="MBB3105153.1"/>
    <property type="molecule type" value="Genomic_DNA"/>
</dbReference>
<dbReference type="SUPFAM" id="SSF52980">
    <property type="entry name" value="Restriction endonuclease-like"/>
    <property type="match status" value="1"/>
</dbReference>
<dbReference type="RefSeq" id="WP_183168015.1">
    <property type="nucleotide sequence ID" value="NZ_JACHXI010000027.1"/>
</dbReference>
<dbReference type="InterPro" id="IPR011604">
    <property type="entry name" value="PDDEXK-like_dom_sf"/>
</dbReference>
<dbReference type="GO" id="GO:0004519">
    <property type="term" value="F:endonuclease activity"/>
    <property type="evidence" value="ECO:0007669"/>
    <property type="project" value="UniProtKB-KW"/>
</dbReference>
<dbReference type="AlphaFoldDB" id="A0A839TC27"/>
<evidence type="ECO:0000259" key="2">
    <source>
        <dbReference type="Pfam" id="PF09588"/>
    </source>
</evidence>
<name>A0A839TC27_AZOMA</name>
<dbReference type="InterPro" id="IPR011335">
    <property type="entry name" value="Restrct_endonuc-II-like"/>
</dbReference>
<dbReference type="InterPro" id="IPR017482">
    <property type="entry name" value="Lambda-type_endonuclease"/>
</dbReference>
<keyword evidence="3" id="KW-0540">Nuclease</keyword>
<keyword evidence="1" id="KW-0175">Coiled coil</keyword>
<protein>
    <submittedName>
        <fullName evidence="3">Putative phage-type endonuclease</fullName>
    </submittedName>
</protein>
<keyword evidence="4" id="KW-1185">Reference proteome</keyword>
<evidence type="ECO:0000256" key="1">
    <source>
        <dbReference type="SAM" id="Coils"/>
    </source>
</evidence>
<accession>A0A839TC27</accession>
<reference evidence="3 4" key="1">
    <citation type="submission" date="2020-08" db="EMBL/GenBank/DDBJ databases">
        <title>Genomic Encyclopedia of Type Strains, Phase III (KMG-III): the genomes of soil and plant-associated and newly described type strains.</title>
        <authorList>
            <person name="Whitman W."/>
        </authorList>
    </citation>
    <scope>NUCLEOTIDE SEQUENCE [LARGE SCALE GENOMIC DNA]</scope>
    <source>
        <strain evidence="3 4">CECT 4462</strain>
    </source>
</reference>
<sequence length="337" mass="38806">MKIVNLEQGSEQWLAWRAQGITATDAAILLGRSKYKTRWRLWAEKTGYAREVDLSLNPLVRQGREGEDLARQIFEDYLGDLLLPVCIESTVDPLIRASLDGITTQREPVELKCPSEKVWKAVCSDGANSEAFQLYYPQVQHQLLATGSRNGYLVFYFEGDIRHFKIEPDKALLRELYAQAQQFWQQVVNKQEPVKDPDLDLYLPKGEDAQAWIYTAEQYRLFHADIQACKNRLKELEELQKTHLETLKTLMGEYLHADYCGVMVTRYKTAGKVDYARLLEEVGQHITPTDVEQYRAKSSERCRVTVSTESVMPRHVVEPAVIAPLEDVPVVFEQNYF</sequence>
<dbReference type="InterPro" id="IPR051703">
    <property type="entry name" value="NF-kappa-B_Signaling_Reg"/>
</dbReference>
<dbReference type="InterPro" id="IPR019080">
    <property type="entry name" value="YqaJ_viral_recombinase"/>
</dbReference>
<proteinExistence type="predicted"/>
<feature type="coiled-coil region" evidence="1">
    <location>
        <begin position="219"/>
        <end position="253"/>
    </location>
</feature>
<feature type="domain" description="YqaJ viral recombinase" evidence="2">
    <location>
        <begin position="12"/>
        <end position="148"/>
    </location>
</feature>
<organism evidence="3 4">
    <name type="scientific">Azomonas macrocytogenes</name>
    <name type="common">Azotobacter macrocytogenes</name>
    <dbReference type="NCBI Taxonomy" id="69962"/>
    <lineage>
        <taxon>Bacteria</taxon>
        <taxon>Pseudomonadati</taxon>
        <taxon>Pseudomonadota</taxon>
        <taxon>Gammaproteobacteria</taxon>
        <taxon>Pseudomonadales</taxon>
        <taxon>Pseudomonadaceae</taxon>
        <taxon>Azomonas</taxon>
    </lineage>
</organism>
<dbReference type="Gene3D" id="3.90.320.10">
    <property type="match status" value="1"/>
</dbReference>
<comment type="caution">
    <text evidence="3">The sequence shown here is derived from an EMBL/GenBank/DDBJ whole genome shotgun (WGS) entry which is preliminary data.</text>
</comment>
<dbReference type="PANTHER" id="PTHR46609">
    <property type="entry name" value="EXONUCLEASE, PHAGE-TYPE/RECB, C-TERMINAL DOMAIN-CONTAINING PROTEIN"/>
    <property type="match status" value="1"/>
</dbReference>
<evidence type="ECO:0000313" key="3">
    <source>
        <dbReference type="EMBL" id="MBB3105153.1"/>
    </source>
</evidence>
<keyword evidence="3" id="KW-0255">Endonuclease</keyword>